<dbReference type="InterPro" id="IPR051018">
    <property type="entry name" value="Bacteriophage_GH24"/>
</dbReference>
<dbReference type="SUPFAM" id="SSF53955">
    <property type="entry name" value="Lysozyme-like"/>
    <property type="match status" value="1"/>
</dbReference>
<comment type="similarity">
    <text evidence="7">Belongs to the glycosyl hydrolase 24 family.</text>
</comment>
<evidence type="ECO:0000256" key="2">
    <source>
        <dbReference type="ARBA" id="ARBA00022529"/>
    </source>
</evidence>
<dbReference type="Proteomes" id="UP001242045">
    <property type="component" value="Unassembled WGS sequence"/>
</dbReference>
<name>A0AAW8CLI6_9BURK</name>
<gene>
    <name evidence="8" type="ORF">J2W31_000315</name>
</gene>
<evidence type="ECO:0000256" key="1">
    <source>
        <dbReference type="ARBA" id="ARBA00000632"/>
    </source>
</evidence>
<dbReference type="EMBL" id="JAUSRD010000001">
    <property type="protein sequence ID" value="MDP9891219.1"/>
    <property type="molecule type" value="Genomic_DNA"/>
</dbReference>
<evidence type="ECO:0000313" key="9">
    <source>
        <dbReference type="Proteomes" id="UP001242045"/>
    </source>
</evidence>
<keyword evidence="3 7" id="KW-0081">Bacteriolytic enzyme</keyword>
<dbReference type="CDD" id="cd00737">
    <property type="entry name" value="lyz_endolysin_autolysin"/>
    <property type="match status" value="1"/>
</dbReference>
<dbReference type="GO" id="GO:0031640">
    <property type="term" value="P:killing of cells of another organism"/>
    <property type="evidence" value="ECO:0007669"/>
    <property type="project" value="UniProtKB-KW"/>
</dbReference>
<evidence type="ECO:0000256" key="6">
    <source>
        <dbReference type="ARBA" id="ARBA00023295"/>
    </source>
</evidence>
<protein>
    <recommendedName>
        <fullName evidence="7">Lysozyme</fullName>
        <ecNumber evidence="7">3.2.1.17</ecNumber>
    </recommendedName>
</protein>
<dbReference type="GO" id="GO:0003796">
    <property type="term" value="F:lysozyme activity"/>
    <property type="evidence" value="ECO:0007669"/>
    <property type="project" value="UniProtKB-EC"/>
</dbReference>
<dbReference type="RefSeq" id="WP_307683593.1">
    <property type="nucleotide sequence ID" value="NZ_JAUSRD010000001.1"/>
</dbReference>
<dbReference type="AlphaFoldDB" id="A0AAW8CLI6"/>
<dbReference type="Pfam" id="PF00959">
    <property type="entry name" value="Phage_lysozyme"/>
    <property type="match status" value="1"/>
</dbReference>
<evidence type="ECO:0000256" key="5">
    <source>
        <dbReference type="ARBA" id="ARBA00023200"/>
    </source>
</evidence>
<dbReference type="GO" id="GO:0042742">
    <property type="term" value="P:defense response to bacterium"/>
    <property type="evidence" value="ECO:0007669"/>
    <property type="project" value="UniProtKB-KW"/>
</dbReference>
<dbReference type="HAMAP" id="MF_04110">
    <property type="entry name" value="ENDOLYSIN_T4"/>
    <property type="match status" value="1"/>
</dbReference>
<evidence type="ECO:0000256" key="7">
    <source>
        <dbReference type="RuleBase" id="RU003788"/>
    </source>
</evidence>
<organism evidence="8 9">
    <name type="scientific">Variovorax boronicumulans</name>
    <dbReference type="NCBI Taxonomy" id="436515"/>
    <lineage>
        <taxon>Bacteria</taxon>
        <taxon>Pseudomonadati</taxon>
        <taxon>Pseudomonadota</taxon>
        <taxon>Betaproteobacteria</taxon>
        <taxon>Burkholderiales</taxon>
        <taxon>Comamonadaceae</taxon>
        <taxon>Variovorax</taxon>
    </lineage>
</organism>
<dbReference type="InterPro" id="IPR002196">
    <property type="entry name" value="Glyco_hydro_24"/>
</dbReference>
<dbReference type="PANTHER" id="PTHR38107:SF3">
    <property type="entry name" value="LYSOZYME RRRD-RELATED"/>
    <property type="match status" value="1"/>
</dbReference>
<accession>A0AAW8CLI6</accession>
<sequence>MNEHLTTGVDGHELNHHYEACKLRAYPDPLSPLFKALQAARIDPYKLTEVPAQFAHLSGKPWTIGWGDTEGVSVGMVISQAEADARYVKRLARDFEPAVRAAVDVELNQRQFDAVVSTVYNTGRGGGGRDGILFLGGGGPSTFLRKLNLGDYAGAAAELPKWSRAGGQIVKGLQRRREATRLVFLGMDARSAIVSGEAKFP</sequence>
<reference evidence="8" key="1">
    <citation type="submission" date="2023-07" db="EMBL/GenBank/DDBJ databases">
        <title>Sorghum-associated microbial communities from plants grown in Nebraska, USA.</title>
        <authorList>
            <person name="Schachtman D."/>
        </authorList>
    </citation>
    <scope>NUCLEOTIDE SEQUENCE</scope>
    <source>
        <strain evidence="8">DS3754</strain>
    </source>
</reference>
<dbReference type="InterPro" id="IPR023346">
    <property type="entry name" value="Lysozyme-like_dom_sf"/>
</dbReference>
<dbReference type="PANTHER" id="PTHR38107">
    <property type="match status" value="1"/>
</dbReference>
<comment type="catalytic activity">
    <reaction evidence="1 7">
        <text>Hydrolysis of (1-&gt;4)-beta-linkages between N-acetylmuramic acid and N-acetyl-D-glucosamine residues in a peptidoglycan and between N-acetyl-D-glucosamine residues in chitodextrins.</text>
        <dbReference type="EC" id="3.2.1.17"/>
    </reaction>
</comment>
<dbReference type="GO" id="GO:0009253">
    <property type="term" value="P:peptidoglycan catabolic process"/>
    <property type="evidence" value="ECO:0007669"/>
    <property type="project" value="InterPro"/>
</dbReference>
<dbReference type="InterPro" id="IPR023347">
    <property type="entry name" value="Lysozyme_dom_sf"/>
</dbReference>
<keyword evidence="6 7" id="KW-0326">Glycosidase</keyword>
<evidence type="ECO:0000256" key="4">
    <source>
        <dbReference type="ARBA" id="ARBA00022801"/>
    </source>
</evidence>
<keyword evidence="4 7" id="KW-0378">Hydrolase</keyword>
<dbReference type="GO" id="GO:0016998">
    <property type="term" value="P:cell wall macromolecule catabolic process"/>
    <property type="evidence" value="ECO:0007669"/>
    <property type="project" value="InterPro"/>
</dbReference>
<evidence type="ECO:0000313" key="8">
    <source>
        <dbReference type="EMBL" id="MDP9891219.1"/>
    </source>
</evidence>
<evidence type="ECO:0000256" key="3">
    <source>
        <dbReference type="ARBA" id="ARBA00022638"/>
    </source>
</evidence>
<dbReference type="InterPro" id="IPR033907">
    <property type="entry name" value="Endolysin_autolysin"/>
</dbReference>
<dbReference type="Gene3D" id="1.10.530.40">
    <property type="match status" value="1"/>
</dbReference>
<dbReference type="EC" id="3.2.1.17" evidence="7"/>
<keyword evidence="2 7" id="KW-0929">Antimicrobial</keyword>
<keyword evidence="5" id="KW-1035">Host cytoplasm</keyword>
<comment type="caution">
    <text evidence="8">The sequence shown here is derived from an EMBL/GenBank/DDBJ whole genome shotgun (WGS) entry which is preliminary data.</text>
</comment>
<proteinExistence type="inferred from homology"/>
<dbReference type="InterPro" id="IPR034690">
    <property type="entry name" value="Endolysin_T4_type"/>
</dbReference>